<accession>A0A1S3XGF2</accession>
<organism evidence="7">
    <name type="scientific">Nicotiana tabacum</name>
    <name type="common">Common tobacco</name>
    <dbReference type="NCBI Taxonomy" id="4097"/>
    <lineage>
        <taxon>Eukaryota</taxon>
        <taxon>Viridiplantae</taxon>
        <taxon>Streptophyta</taxon>
        <taxon>Embryophyta</taxon>
        <taxon>Tracheophyta</taxon>
        <taxon>Spermatophyta</taxon>
        <taxon>Magnoliopsida</taxon>
        <taxon>eudicotyledons</taxon>
        <taxon>Gunneridae</taxon>
        <taxon>Pentapetalae</taxon>
        <taxon>asterids</taxon>
        <taxon>lamiids</taxon>
        <taxon>Solanales</taxon>
        <taxon>Solanaceae</taxon>
        <taxon>Nicotianoideae</taxon>
        <taxon>Nicotianeae</taxon>
        <taxon>Nicotiana</taxon>
    </lineage>
</organism>
<dbReference type="GO" id="GO:0008270">
    <property type="term" value="F:zinc ion binding"/>
    <property type="evidence" value="ECO:0007669"/>
    <property type="project" value="UniProtKB-KW"/>
</dbReference>
<dbReference type="RefSeq" id="XP_016439020.1">
    <property type="nucleotide sequence ID" value="XM_016583534.1"/>
</dbReference>
<name>A0A1S3XGF2_TOBAC</name>
<dbReference type="PANTHER" id="PTHR31973:SF197">
    <property type="entry name" value="SWIM-TYPE DOMAIN-CONTAINING PROTEIN"/>
    <property type="match status" value="1"/>
</dbReference>
<evidence type="ECO:0000313" key="7">
    <source>
        <dbReference type="RefSeq" id="XP_016439020.1"/>
    </source>
</evidence>
<dbReference type="OMA" id="VEMTCIN"/>
<evidence type="ECO:0000256" key="5">
    <source>
        <dbReference type="SAM" id="MobiDB-lite"/>
    </source>
</evidence>
<dbReference type="SMART" id="SM00575">
    <property type="entry name" value="ZnF_PMZ"/>
    <property type="match status" value="1"/>
</dbReference>
<keyword evidence="2 4" id="KW-0863">Zinc-finger</keyword>
<sequence length="271" mass="31020">MLEEIRVKMMIRIAQMRDFCNTWISDISPMALKVLQENTSKSIKCVVHWNSQYNYEVKEGHTSKHIVNLNKLTCTCRAWMLKGIPCAHVVAAIHFKKLEPVNYIAYWYHRETYMKTYIHFLQHVQNMEMWPQSQHPSVIPPEVRVMLGRPKKVRRKEPTENKIGKLSKRGTQITYNNCHAKGHNKKGCQKATQGTARSAGGAKSSSDIATGIGRGTPYKRPRMVAWMSTVPINSAVVTGDIGHKSRTGVKWKGKEAITLRNLQHIQAKKRM</sequence>
<dbReference type="KEGG" id="nta:107764927"/>
<dbReference type="AlphaFoldDB" id="A0A1S3XGF2"/>
<feature type="domain" description="SWIM-type" evidence="6">
    <location>
        <begin position="55"/>
        <end position="97"/>
    </location>
</feature>
<evidence type="ECO:0000256" key="4">
    <source>
        <dbReference type="PROSITE-ProRule" id="PRU00325"/>
    </source>
</evidence>
<dbReference type="PaxDb" id="4097-A0A1S3XGF2"/>
<feature type="region of interest" description="Disordered" evidence="5">
    <location>
        <begin position="182"/>
        <end position="218"/>
    </location>
</feature>
<evidence type="ECO:0000256" key="1">
    <source>
        <dbReference type="ARBA" id="ARBA00022723"/>
    </source>
</evidence>
<reference evidence="7" key="1">
    <citation type="submission" date="2025-08" db="UniProtKB">
        <authorList>
            <consortium name="RefSeq"/>
        </authorList>
    </citation>
    <scope>IDENTIFICATION</scope>
</reference>
<keyword evidence="3" id="KW-0862">Zinc</keyword>
<dbReference type="PROSITE" id="PS50966">
    <property type="entry name" value="ZF_SWIM"/>
    <property type="match status" value="1"/>
</dbReference>
<dbReference type="InterPro" id="IPR006564">
    <property type="entry name" value="Znf_PMZ"/>
</dbReference>
<dbReference type="STRING" id="4097.A0A1S3XGF2"/>
<dbReference type="Pfam" id="PF04434">
    <property type="entry name" value="SWIM"/>
    <property type="match status" value="1"/>
</dbReference>
<dbReference type="InterPro" id="IPR007527">
    <property type="entry name" value="Znf_SWIM"/>
</dbReference>
<dbReference type="PANTHER" id="PTHR31973">
    <property type="entry name" value="POLYPROTEIN, PUTATIVE-RELATED"/>
    <property type="match status" value="1"/>
</dbReference>
<evidence type="ECO:0000259" key="6">
    <source>
        <dbReference type="PROSITE" id="PS50966"/>
    </source>
</evidence>
<proteinExistence type="predicted"/>
<evidence type="ECO:0000256" key="3">
    <source>
        <dbReference type="ARBA" id="ARBA00022833"/>
    </source>
</evidence>
<gene>
    <name evidence="7" type="primary">LOC107764927</name>
</gene>
<dbReference type="OrthoDB" id="1432732at2759"/>
<keyword evidence="1" id="KW-0479">Metal-binding</keyword>
<evidence type="ECO:0000256" key="2">
    <source>
        <dbReference type="ARBA" id="ARBA00022771"/>
    </source>
</evidence>
<protein>
    <recommendedName>
        <fullName evidence="6">SWIM-type domain-containing protein</fullName>
    </recommendedName>
</protein>